<gene>
    <name evidence="1" type="ORF">HPB47_017841</name>
</gene>
<reference evidence="1 2" key="1">
    <citation type="journal article" date="2020" name="Cell">
        <title>Large-Scale Comparative Analyses of Tick Genomes Elucidate Their Genetic Diversity and Vector Capacities.</title>
        <authorList>
            <consortium name="Tick Genome and Microbiome Consortium (TIGMIC)"/>
            <person name="Jia N."/>
            <person name="Wang J."/>
            <person name="Shi W."/>
            <person name="Du L."/>
            <person name="Sun Y."/>
            <person name="Zhan W."/>
            <person name="Jiang J.F."/>
            <person name="Wang Q."/>
            <person name="Zhang B."/>
            <person name="Ji P."/>
            <person name="Bell-Sakyi L."/>
            <person name="Cui X.M."/>
            <person name="Yuan T.T."/>
            <person name="Jiang B.G."/>
            <person name="Yang W.F."/>
            <person name="Lam T.T."/>
            <person name="Chang Q.C."/>
            <person name="Ding S.J."/>
            <person name="Wang X.J."/>
            <person name="Zhu J.G."/>
            <person name="Ruan X.D."/>
            <person name="Zhao L."/>
            <person name="Wei J.T."/>
            <person name="Ye R.Z."/>
            <person name="Que T.C."/>
            <person name="Du C.H."/>
            <person name="Zhou Y.H."/>
            <person name="Cheng J.X."/>
            <person name="Dai P.F."/>
            <person name="Guo W.B."/>
            <person name="Han X.H."/>
            <person name="Huang E.J."/>
            <person name="Li L.F."/>
            <person name="Wei W."/>
            <person name="Gao Y.C."/>
            <person name="Liu J.Z."/>
            <person name="Shao H.Z."/>
            <person name="Wang X."/>
            <person name="Wang C.C."/>
            <person name="Yang T.C."/>
            <person name="Huo Q.B."/>
            <person name="Li W."/>
            <person name="Chen H.Y."/>
            <person name="Chen S.E."/>
            <person name="Zhou L.G."/>
            <person name="Ni X.B."/>
            <person name="Tian J.H."/>
            <person name="Sheng Y."/>
            <person name="Liu T."/>
            <person name="Pan Y.S."/>
            <person name="Xia L.Y."/>
            <person name="Li J."/>
            <person name="Zhao F."/>
            <person name="Cao W.C."/>
        </authorList>
    </citation>
    <scope>NUCLEOTIDE SEQUENCE [LARGE SCALE GENOMIC DNA]</scope>
    <source>
        <strain evidence="1">Iper-2018</strain>
    </source>
</reference>
<comment type="caution">
    <text evidence="1">The sequence shown here is derived from an EMBL/GenBank/DDBJ whole genome shotgun (WGS) entry which is preliminary data.</text>
</comment>
<name>A0AC60QMB2_IXOPE</name>
<accession>A0AC60QMB2</accession>
<proteinExistence type="predicted"/>
<evidence type="ECO:0000313" key="2">
    <source>
        <dbReference type="Proteomes" id="UP000805193"/>
    </source>
</evidence>
<dbReference type="EMBL" id="JABSTQ010006822">
    <property type="protein sequence ID" value="KAG0436638.1"/>
    <property type="molecule type" value="Genomic_DNA"/>
</dbReference>
<protein>
    <submittedName>
        <fullName evidence="1">Uncharacterized protein</fullName>
    </submittedName>
</protein>
<organism evidence="1 2">
    <name type="scientific">Ixodes persulcatus</name>
    <name type="common">Taiga tick</name>
    <dbReference type="NCBI Taxonomy" id="34615"/>
    <lineage>
        <taxon>Eukaryota</taxon>
        <taxon>Metazoa</taxon>
        <taxon>Ecdysozoa</taxon>
        <taxon>Arthropoda</taxon>
        <taxon>Chelicerata</taxon>
        <taxon>Arachnida</taxon>
        <taxon>Acari</taxon>
        <taxon>Parasitiformes</taxon>
        <taxon>Ixodida</taxon>
        <taxon>Ixodoidea</taxon>
        <taxon>Ixodidae</taxon>
        <taxon>Ixodinae</taxon>
        <taxon>Ixodes</taxon>
    </lineage>
</organism>
<evidence type="ECO:0000313" key="1">
    <source>
        <dbReference type="EMBL" id="KAG0436638.1"/>
    </source>
</evidence>
<keyword evidence="2" id="KW-1185">Reference proteome</keyword>
<sequence>MFATFRSGCFQDAHKGHGTSATETRGDPYAVLTDGNSSKCSIIVHPEAGSREAPSSLVESTSDLQPARALQARLPSPIPSTTPGIRALDEPTSEVANRRSSTPKPPEDDQSAGQVSSGDDLNMPWYAENDDGLEDMSDDSGDLDSETSSDMEEGSDLCFQAASDVGLEGKYIVFEGKLLELFRVCHTCLALCRNTTVVKGSLLTVTSTCANKHTKKWRSQPMLGGKGAQVATTFRVLESLNIAMITERMYYYYQSGYLLPVVKQVYERRNSELLEQLRGKNLDLAGDGRCDSPGFCAKYCTYTFHEASTKKLIHIEQVQVRETAEVPSSNAMEKVAFLRGLAKLKDQGFTIASFMSDRHPGVECHMRTMESGTKHYFDTWHISKGVKKKLLAASRSGPCKDLEVWVQQVSNHLYHCAALGEGNGPLMVSMWMSLLNHVVNKHDGHDGPYHECLHQPLPARAWLAVGTPAYEKLRSIVSSPRLLKDIQHLSPGTQTYNVEAFNSLLLGFASKSRVFSPEGMEARSLVAVLHFNENVGQYRDELLDEVMVCLGKWPTLREAVAANPSDHLPPMCASYPRPPKSELIVARQTRFASHAGSSQQLT</sequence>
<dbReference type="Proteomes" id="UP000805193">
    <property type="component" value="Unassembled WGS sequence"/>
</dbReference>